<evidence type="ECO:0000256" key="2">
    <source>
        <dbReference type="ARBA" id="ARBA00004429"/>
    </source>
</evidence>
<keyword evidence="8 13" id="KW-0418">Kinase</keyword>
<feature type="modified residue" description="Phosphohistidine" evidence="14 15">
    <location>
        <position position="710"/>
    </location>
</feature>
<dbReference type="InterPro" id="IPR003661">
    <property type="entry name" value="HisK_dim/P_dom"/>
</dbReference>
<evidence type="ECO:0000256" key="18">
    <source>
        <dbReference type="SAM" id="Phobius"/>
    </source>
</evidence>
<sequence>MPVLANRVFELTTRLGVVRFALLIAAFEILLSMVVTVVLRGIVVGELHWVDYLRPVLFGLIIAPWLAMFFTYLIKQLGESRAKLESAHRKQQMLNTELKRKVDELNREIEEREQAEEQKHQAIRYLQREVADRRETQLRFKNQAVQLRSLIDSSPDLIYYRNKDSVFSGCNAAYERLVNRTEAEVIGLTPKDLYAEDIAIKTMETDRYVLDRQEPINYEQWMTFSDGSKALFEFSKVPFFDARGALLGLIGFGRDVTERKQAADAIEKAARDKTTFISTISHELRTPLNGIVGLSRMLRDMELPEEPHRYINTIFLSAVTLGNIFNDIIDLDKLERRRLEVAPSGLKMPELIADIKALSSLMCNEKNLSFRYQQEGELPSVVEADGTRLRQVLWNLLGNAVKFTKDGFVGLAVNIQPIQDDCVTISFCIQDTGLGIADSELNRIFEMYFQGSEQGKSKGVGTGIGLSVSQQLVEAMGGDIQVQSTVGEGSEFKVHLSFPVLESVEQLDLDNIELPALYVLLVEDIELNVVVAKAVLEKLGFTIDVAMTGQEALTMAQQEEYDLFFLDIQLPDMTGFDIAAELAVDPQLSGIPRIALTANVVSDRQEYIDKGMTDVVSKPIDTNILIQSLSELFDVQTVYKDDDAPAEIEPALVQTEYLDDDFVQQMIETLGTELFAKSIALFEATMPEYLDDLHASMTRNDDKETGEIAHKIKGAAGSIGLQRIQGIAGKAQYSENKGWKENIEAWVDEIENCYSSDIDLIKEQLKG</sequence>
<dbReference type="InterPro" id="IPR005467">
    <property type="entry name" value="His_kinase_dom"/>
</dbReference>
<feature type="domain" description="HPt" evidence="23">
    <location>
        <begin position="671"/>
        <end position="767"/>
    </location>
</feature>
<dbReference type="SUPFAM" id="SSF47226">
    <property type="entry name" value="Histidine-containing phosphotransfer domain, HPT domain"/>
    <property type="match status" value="1"/>
</dbReference>
<organism evidence="24 25">
    <name type="scientific">Echinimonas agarilytica</name>
    <dbReference type="NCBI Taxonomy" id="1215918"/>
    <lineage>
        <taxon>Bacteria</taxon>
        <taxon>Pseudomonadati</taxon>
        <taxon>Pseudomonadota</taxon>
        <taxon>Gammaproteobacteria</taxon>
        <taxon>Alteromonadales</taxon>
        <taxon>Echinimonadaceae</taxon>
        <taxon>Echinimonas</taxon>
    </lineage>
</organism>
<evidence type="ECO:0000256" key="17">
    <source>
        <dbReference type="SAM" id="Coils"/>
    </source>
</evidence>
<evidence type="ECO:0000259" key="22">
    <source>
        <dbReference type="PROSITE" id="PS50113"/>
    </source>
</evidence>
<dbReference type="InterPro" id="IPR013656">
    <property type="entry name" value="PAS_4"/>
</dbReference>
<keyword evidence="4 13" id="KW-0997">Cell inner membrane</keyword>
<evidence type="ECO:0000259" key="19">
    <source>
        <dbReference type="PROSITE" id="PS50109"/>
    </source>
</evidence>
<dbReference type="Pfam" id="PF18415">
    <property type="entry name" value="HKR_ArcB_TM"/>
    <property type="match status" value="1"/>
</dbReference>
<dbReference type="SMART" id="SM00091">
    <property type="entry name" value="PAS"/>
    <property type="match status" value="1"/>
</dbReference>
<dbReference type="Proteomes" id="UP001165393">
    <property type="component" value="Unassembled WGS sequence"/>
</dbReference>
<dbReference type="InterPro" id="IPR036641">
    <property type="entry name" value="HPT_dom_sf"/>
</dbReference>
<evidence type="ECO:0000256" key="16">
    <source>
        <dbReference type="PROSITE-ProRule" id="PRU00169"/>
    </source>
</evidence>
<dbReference type="Pfam" id="PF01627">
    <property type="entry name" value="Hpt"/>
    <property type="match status" value="1"/>
</dbReference>
<reference evidence="24 25" key="1">
    <citation type="journal article" date="2013" name="Antonie Van Leeuwenhoek">
        <title>Echinimonas agarilytica gen. nov., sp. nov., a new gammaproteobacterium isolated from the sea urchin Strongylocentrotus intermedius.</title>
        <authorList>
            <person name="Nedashkovskaya O.I."/>
            <person name="Stenkova A.M."/>
            <person name="Zhukova N.V."/>
            <person name="Van Trappen S."/>
            <person name="Lee J.S."/>
            <person name="Kim S.B."/>
        </authorList>
    </citation>
    <scope>NUCLEOTIDE SEQUENCE [LARGE SCALE GENOMIC DNA]</scope>
    <source>
        <strain evidence="24 25">KMM 6351</strain>
    </source>
</reference>
<dbReference type="PRINTS" id="PR00344">
    <property type="entry name" value="BCTRLSENSOR"/>
</dbReference>
<feature type="modified residue" description="Phosphohistidine; by autocatalysis" evidence="14">
    <location>
        <position position="282"/>
    </location>
</feature>
<comment type="PTM">
    <text evidence="14">Activation requires a sequential transfer of a phosphate group from a His in the primary transmitter domain, to an Asp in the receiver domain and to a His in the secondary transmitter domain.</text>
</comment>
<dbReference type="Pfam" id="PF00512">
    <property type="entry name" value="HisKA"/>
    <property type="match status" value="1"/>
</dbReference>
<dbReference type="Pfam" id="PF02518">
    <property type="entry name" value="HATPase_c"/>
    <property type="match status" value="1"/>
</dbReference>
<dbReference type="GO" id="GO:0005524">
    <property type="term" value="F:ATP binding"/>
    <property type="evidence" value="ECO:0007669"/>
    <property type="project" value="UniProtKB-UniRule"/>
</dbReference>
<dbReference type="FunFam" id="3.30.565.10:FF:000010">
    <property type="entry name" value="Sensor histidine kinase RcsC"/>
    <property type="match status" value="1"/>
</dbReference>
<keyword evidence="13" id="KW-0805">Transcription regulation</keyword>
<evidence type="ECO:0000256" key="1">
    <source>
        <dbReference type="ARBA" id="ARBA00000085"/>
    </source>
</evidence>
<feature type="coiled-coil region" evidence="17">
    <location>
        <begin position="88"/>
        <end position="125"/>
    </location>
</feature>
<dbReference type="SMART" id="SM00073">
    <property type="entry name" value="HPT"/>
    <property type="match status" value="1"/>
</dbReference>
<keyword evidence="13" id="KW-0547">Nucleotide-binding</keyword>
<dbReference type="SUPFAM" id="SSF55874">
    <property type="entry name" value="ATPase domain of HSP90 chaperone/DNA topoisomerase II/histidine kinase"/>
    <property type="match status" value="1"/>
</dbReference>
<dbReference type="InterPro" id="IPR014409">
    <property type="entry name" value="Sig_transdc_His_kin_hyb_ArcB"/>
</dbReference>
<dbReference type="PROSITE" id="PS50113">
    <property type="entry name" value="PAC"/>
    <property type="match status" value="1"/>
</dbReference>
<dbReference type="PROSITE" id="PS50109">
    <property type="entry name" value="HIS_KIN"/>
    <property type="match status" value="1"/>
</dbReference>
<dbReference type="SMART" id="SM00387">
    <property type="entry name" value="HATPase_c"/>
    <property type="match status" value="1"/>
</dbReference>
<keyword evidence="5 14" id="KW-0597">Phosphoprotein</keyword>
<dbReference type="PROSITE" id="PS50110">
    <property type="entry name" value="RESPONSE_REGULATORY"/>
    <property type="match status" value="1"/>
</dbReference>
<dbReference type="Pfam" id="PF08448">
    <property type="entry name" value="PAS_4"/>
    <property type="match status" value="1"/>
</dbReference>
<proteinExistence type="predicted"/>
<dbReference type="EC" id="2.7.13.3" evidence="13"/>
<comment type="subcellular location">
    <subcellularLocation>
        <location evidence="2 13">Cell inner membrane</location>
        <topology evidence="2 13">Multi-pass membrane protein</topology>
    </subcellularLocation>
</comment>
<keyword evidence="17" id="KW-0175">Coiled coil</keyword>
<evidence type="ECO:0000256" key="5">
    <source>
        <dbReference type="ARBA" id="ARBA00022553"/>
    </source>
</evidence>
<dbReference type="CDD" id="cd00082">
    <property type="entry name" value="HisKA"/>
    <property type="match status" value="1"/>
</dbReference>
<dbReference type="InterPro" id="IPR004358">
    <property type="entry name" value="Sig_transdc_His_kin-like_C"/>
</dbReference>
<dbReference type="SUPFAM" id="SSF55785">
    <property type="entry name" value="PYP-like sensor domain (PAS domain)"/>
    <property type="match status" value="1"/>
</dbReference>
<dbReference type="InterPro" id="IPR036097">
    <property type="entry name" value="HisK_dim/P_sf"/>
</dbReference>
<dbReference type="CDD" id="cd17546">
    <property type="entry name" value="REC_hyHK_CKI1_RcsC-like"/>
    <property type="match status" value="1"/>
</dbReference>
<evidence type="ECO:0000256" key="4">
    <source>
        <dbReference type="ARBA" id="ARBA00022519"/>
    </source>
</evidence>
<dbReference type="PANTHER" id="PTHR43047">
    <property type="entry name" value="TWO-COMPONENT HISTIDINE PROTEIN KINASE"/>
    <property type="match status" value="1"/>
</dbReference>
<comment type="caution">
    <text evidence="24">The sequence shown here is derived from an EMBL/GenBank/DDBJ whole genome shotgun (WGS) entry which is preliminary data.</text>
</comment>
<name>A0AA41WBX3_9GAMM</name>
<dbReference type="CDD" id="cd00130">
    <property type="entry name" value="PAS"/>
    <property type="match status" value="1"/>
</dbReference>
<dbReference type="InterPro" id="IPR040642">
    <property type="entry name" value="HKR_ArcB_TM"/>
</dbReference>
<keyword evidence="6 13" id="KW-0808">Transferase</keyword>
<feature type="transmembrane region" description="Helical" evidence="18">
    <location>
        <begin position="55"/>
        <end position="74"/>
    </location>
</feature>
<evidence type="ECO:0000256" key="14">
    <source>
        <dbReference type="PIRSR" id="PIRSR003182-50"/>
    </source>
</evidence>
<dbReference type="GO" id="GO:0000155">
    <property type="term" value="F:phosphorelay sensor kinase activity"/>
    <property type="evidence" value="ECO:0007669"/>
    <property type="project" value="UniProtKB-UniRule"/>
</dbReference>
<feature type="domain" description="Histidine kinase" evidence="19">
    <location>
        <begin position="279"/>
        <end position="500"/>
    </location>
</feature>
<evidence type="ECO:0000256" key="7">
    <source>
        <dbReference type="ARBA" id="ARBA00022692"/>
    </source>
</evidence>
<evidence type="ECO:0000313" key="24">
    <source>
        <dbReference type="EMBL" id="MCM2681366.1"/>
    </source>
</evidence>
<dbReference type="Gene3D" id="3.30.565.10">
    <property type="entry name" value="Histidine kinase-like ATPase, C-terminal domain"/>
    <property type="match status" value="1"/>
</dbReference>
<dbReference type="CDD" id="cd00088">
    <property type="entry name" value="HPT"/>
    <property type="match status" value="1"/>
</dbReference>
<dbReference type="SMART" id="SM00388">
    <property type="entry name" value="HisKA"/>
    <property type="match status" value="1"/>
</dbReference>
<keyword evidence="11 13" id="KW-0902">Two-component regulatory system</keyword>
<evidence type="ECO:0000256" key="12">
    <source>
        <dbReference type="ARBA" id="ARBA00023136"/>
    </source>
</evidence>
<dbReference type="InterPro" id="IPR003594">
    <property type="entry name" value="HATPase_dom"/>
</dbReference>
<dbReference type="Gene3D" id="3.30.450.20">
    <property type="entry name" value="PAS domain"/>
    <property type="match status" value="1"/>
</dbReference>
<keyword evidence="25" id="KW-1185">Reference proteome</keyword>
<evidence type="ECO:0000259" key="21">
    <source>
        <dbReference type="PROSITE" id="PS50112"/>
    </source>
</evidence>
<dbReference type="PROSITE" id="PS50894">
    <property type="entry name" value="HPT"/>
    <property type="match status" value="1"/>
</dbReference>
<dbReference type="Gene3D" id="1.10.287.970">
    <property type="entry name" value="His Kinase A (phosphoacceptor) domain"/>
    <property type="match status" value="1"/>
</dbReference>
<dbReference type="EMBL" id="JAMQGP010000010">
    <property type="protein sequence ID" value="MCM2681366.1"/>
    <property type="molecule type" value="Genomic_DNA"/>
</dbReference>
<evidence type="ECO:0000259" key="23">
    <source>
        <dbReference type="PROSITE" id="PS50894"/>
    </source>
</evidence>
<evidence type="ECO:0000256" key="9">
    <source>
        <dbReference type="ARBA" id="ARBA00022840"/>
    </source>
</evidence>
<keyword evidence="12 13" id="KW-0472">Membrane</keyword>
<dbReference type="InterPro" id="IPR000014">
    <property type="entry name" value="PAS"/>
</dbReference>
<evidence type="ECO:0000259" key="20">
    <source>
        <dbReference type="PROSITE" id="PS50110"/>
    </source>
</evidence>
<dbReference type="SUPFAM" id="SSF52172">
    <property type="entry name" value="CheY-like"/>
    <property type="match status" value="1"/>
</dbReference>
<feature type="domain" description="PAC" evidence="22">
    <location>
        <begin position="216"/>
        <end position="268"/>
    </location>
</feature>
<dbReference type="PIRSF" id="PIRSF003182">
    <property type="entry name" value="ArcB"/>
    <property type="match status" value="1"/>
</dbReference>
<keyword evidence="3 13" id="KW-1003">Cell membrane</keyword>
<feature type="modified residue" description="4-aspartylphosphate" evidence="14 16">
    <location>
        <position position="567"/>
    </location>
</feature>
<feature type="transmembrane region" description="Helical" evidence="18">
    <location>
        <begin position="20"/>
        <end position="43"/>
    </location>
</feature>
<dbReference type="InterPro" id="IPR000700">
    <property type="entry name" value="PAS-assoc_C"/>
</dbReference>
<evidence type="ECO:0000313" key="25">
    <source>
        <dbReference type="Proteomes" id="UP001165393"/>
    </source>
</evidence>
<evidence type="ECO:0000256" key="15">
    <source>
        <dbReference type="PROSITE-ProRule" id="PRU00110"/>
    </source>
</evidence>
<dbReference type="InterPro" id="IPR011006">
    <property type="entry name" value="CheY-like_superfamily"/>
</dbReference>
<dbReference type="InterPro" id="IPR027460">
    <property type="entry name" value="ArcB_TM_sf"/>
</dbReference>
<keyword evidence="10 18" id="KW-1133">Transmembrane helix</keyword>
<feature type="domain" description="PAS" evidence="21">
    <location>
        <begin position="143"/>
        <end position="187"/>
    </location>
</feature>
<evidence type="ECO:0000256" key="13">
    <source>
        <dbReference type="PIRNR" id="PIRNR003182"/>
    </source>
</evidence>
<dbReference type="SUPFAM" id="SSF47384">
    <property type="entry name" value="Homodimeric domain of signal transducing histidine kinase"/>
    <property type="match status" value="1"/>
</dbReference>
<dbReference type="InterPro" id="IPR035965">
    <property type="entry name" value="PAS-like_dom_sf"/>
</dbReference>
<evidence type="ECO:0000256" key="11">
    <source>
        <dbReference type="ARBA" id="ARBA00023012"/>
    </source>
</evidence>
<dbReference type="InterPro" id="IPR008207">
    <property type="entry name" value="Sig_transdc_His_kin_Hpt_dom"/>
</dbReference>
<dbReference type="PROSITE" id="PS50112">
    <property type="entry name" value="PAS"/>
    <property type="match status" value="1"/>
</dbReference>
<dbReference type="CDD" id="cd16922">
    <property type="entry name" value="HATPase_EvgS-ArcB-TorS-like"/>
    <property type="match status" value="1"/>
</dbReference>
<feature type="domain" description="Response regulatory" evidence="20">
    <location>
        <begin position="518"/>
        <end position="633"/>
    </location>
</feature>
<dbReference type="InterPro" id="IPR001789">
    <property type="entry name" value="Sig_transdc_resp-reg_receiver"/>
</dbReference>
<dbReference type="RefSeq" id="WP_251262847.1">
    <property type="nucleotide sequence ID" value="NZ_JAMQGP010000010.1"/>
</dbReference>
<dbReference type="Gene3D" id="1.10.287.130">
    <property type="match status" value="1"/>
</dbReference>
<dbReference type="Gene3D" id="1.20.120.160">
    <property type="entry name" value="HPT domain"/>
    <property type="match status" value="1"/>
</dbReference>
<dbReference type="NCBIfam" id="NF008302">
    <property type="entry name" value="PRK11091.1"/>
    <property type="match status" value="1"/>
</dbReference>
<accession>A0AA41WBX3</accession>
<evidence type="ECO:0000256" key="3">
    <source>
        <dbReference type="ARBA" id="ARBA00022475"/>
    </source>
</evidence>
<dbReference type="SMART" id="SM00448">
    <property type="entry name" value="REC"/>
    <property type="match status" value="1"/>
</dbReference>
<dbReference type="Gene3D" id="3.40.50.2300">
    <property type="match status" value="1"/>
</dbReference>
<keyword evidence="9 13" id="KW-0067">ATP-binding</keyword>
<evidence type="ECO:0000256" key="10">
    <source>
        <dbReference type="ARBA" id="ARBA00022989"/>
    </source>
</evidence>
<dbReference type="Pfam" id="PF00072">
    <property type="entry name" value="Response_reg"/>
    <property type="match status" value="1"/>
</dbReference>
<gene>
    <name evidence="24" type="primary">arcB</name>
    <name evidence="24" type="ORF">NAF29_17090</name>
</gene>
<protein>
    <recommendedName>
        <fullName evidence="13">Aerobic respiration control sensor protein</fullName>
        <ecNumber evidence="13">2.7.13.3</ecNumber>
    </recommendedName>
</protein>
<evidence type="ECO:0000256" key="8">
    <source>
        <dbReference type="ARBA" id="ARBA00022777"/>
    </source>
</evidence>
<dbReference type="AlphaFoldDB" id="A0AA41WBX3"/>
<keyword evidence="7 18" id="KW-0812">Transmembrane</keyword>
<keyword evidence="13" id="KW-0804">Transcription</keyword>
<dbReference type="InterPro" id="IPR036890">
    <property type="entry name" value="HATPase_C_sf"/>
</dbReference>
<dbReference type="GO" id="GO:0005886">
    <property type="term" value="C:plasma membrane"/>
    <property type="evidence" value="ECO:0007669"/>
    <property type="project" value="UniProtKB-SubCell"/>
</dbReference>
<dbReference type="NCBIfam" id="TIGR00229">
    <property type="entry name" value="sensory_box"/>
    <property type="match status" value="1"/>
</dbReference>
<evidence type="ECO:0000256" key="6">
    <source>
        <dbReference type="ARBA" id="ARBA00022679"/>
    </source>
</evidence>
<comment type="catalytic activity">
    <reaction evidence="1 13">
        <text>ATP + protein L-histidine = ADP + protein N-phospho-L-histidine.</text>
        <dbReference type="EC" id="2.7.13.3"/>
    </reaction>
</comment>